<gene>
    <name evidence="3" type="ORF">RU96_GL000828</name>
</gene>
<protein>
    <recommendedName>
        <fullName evidence="2">Polysaccharide pyruvyl transferase domain-containing protein</fullName>
    </recommendedName>
</protein>
<organism evidence="3 4">
    <name type="scientific">Enterococcus canintestini</name>
    <dbReference type="NCBI Taxonomy" id="317010"/>
    <lineage>
        <taxon>Bacteria</taxon>
        <taxon>Bacillati</taxon>
        <taxon>Bacillota</taxon>
        <taxon>Bacilli</taxon>
        <taxon>Lactobacillales</taxon>
        <taxon>Enterococcaceae</taxon>
        <taxon>Enterococcus</taxon>
    </lineage>
</organism>
<dbReference type="Pfam" id="PF04230">
    <property type="entry name" value="PS_pyruv_trans"/>
    <property type="match status" value="1"/>
</dbReference>
<dbReference type="EMBL" id="JXKG01000017">
    <property type="protein sequence ID" value="OJG14498.1"/>
    <property type="molecule type" value="Genomic_DNA"/>
</dbReference>
<evidence type="ECO:0000256" key="1">
    <source>
        <dbReference type="SAM" id="Coils"/>
    </source>
</evidence>
<accession>A0A1L8R408</accession>
<proteinExistence type="predicted"/>
<keyword evidence="1" id="KW-0175">Coiled coil</keyword>
<sequence>MIENISPEHQVSFVDYRPGNPLIKTNKKEATGLRRQLEKLKEYNDVNASLRDKIRFFNHKRTYGARFFPLLGIENEKNYNPKLDTLVIGSDEVFNCVQANTNVGYTRDLFGHNMQANKVVSYAGSFGNTTIEKINHYKIEDSLKDDFANFSAISVRDQNSKSIVQSLGIEDVSINVDPVLAYDYMNLEERIPNKRLHKEKYMIAYGYSGRFTDQENESIKKYAKENKLKVLCFGGVQGCCDEFIDCTPFELLAYFRDAEAIVTDTFHGTIFSIINNRPFATIIRKSKGSGYGNEEKLGYLLKVTETTSQRVDNLTSSKLIDVLQNKIAYDAVNSILNEKRKTTREYLEKNI</sequence>
<dbReference type="InterPro" id="IPR007345">
    <property type="entry name" value="Polysacch_pyruvyl_Trfase"/>
</dbReference>
<evidence type="ECO:0000313" key="4">
    <source>
        <dbReference type="Proteomes" id="UP000182835"/>
    </source>
</evidence>
<dbReference type="STRING" id="317010.RU96_GL000828"/>
<reference evidence="3 4" key="1">
    <citation type="submission" date="2014-12" db="EMBL/GenBank/DDBJ databases">
        <title>Draft genome sequences of 29 type strains of Enterococci.</title>
        <authorList>
            <person name="Zhong Z."/>
            <person name="Sun Z."/>
            <person name="Liu W."/>
            <person name="Zhang W."/>
            <person name="Zhang H."/>
        </authorList>
    </citation>
    <scope>NUCLEOTIDE SEQUENCE [LARGE SCALE GENOMIC DNA]</scope>
    <source>
        <strain evidence="3 4">DSM 21207</strain>
    </source>
</reference>
<feature type="domain" description="Polysaccharide pyruvyl transferase" evidence="2">
    <location>
        <begin position="32"/>
        <end position="283"/>
    </location>
</feature>
<dbReference type="AlphaFoldDB" id="A0A1L8R408"/>
<dbReference type="Proteomes" id="UP000182835">
    <property type="component" value="Unassembled WGS sequence"/>
</dbReference>
<evidence type="ECO:0000313" key="3">
    <source>
        <dbReference type="EMBL" id="OJG14498.1"/>
    </source>
</evidence>
<name>A0A1L8R408_9ENTE</name>
<comment type="caution">
    <text evidence="3">The sequence shown here is derived from an EMBL/GenBank/DDBJ whole genome shotgun (WGS) entry which is preliminary data.</text>
</comment>
<feature type="coiled-coil region" evidence="1">
    <location>
        <begin position="23"/>
        <end position="53"/>
    </location>
</feature>
<evidence type="ECO:0000259" key="2">
    <source>
        <dbReference type="Pfam" id="PF04230"/>
    </source>
</evidence>